<name>A0A0W7WLG1_9RHOB</name>
<gene>
    <name evidence="1" type="ORF">AVJ23_06575</name>
</gene>
<dbReference type="Proteomes" id="UP000054396">
    <property type="component" value="Unassembled WGS sequence"/>
</dbReference>
<dbReference type="EMBL" id="LPXO01000003">
    <property type="protein sequence ID" value="KUF11426.1"/>
    <property type="molecule type" value="Genomic_DNA"/>
</dbReference>
<reference evidence="1 2" key="1">
    <citation type="submission" date="2015-12" db="EMBL/GenBank/DDBJ databases">
        <authorList>
            <person name="Shamseldin A."/>
            <person name="Moawad H."/>
            <person name="Abd El-Rahim W.M."/>
            <person name="Sadowsky M.J."/>
        </authorList>
    </citation>
    <scope>NUCLEOTIDE SEQUENCE [LARGE SCALE GENOMIC DNA]</scope>
    <source>
        <strain evidence="1 2">SJ5A-1</strain>
    </source>
</reference>
<dbReference type="AlphaFoldDB" id="A0A0W7WLG1"/>
<evidence type="ECO:0000313" key="2">
    <source>
        <dbReference type="Proteomes" id="UP000054396"/>
    </source>
</evidence>
<accession>A0A0W7WLG1</accession>
<organism evidence="1 2">
    <name type="scientific">Pseudoponticoccus marisrubri</name>
    <dbReference type="NCBI Taxonomy" id="1685382"/>
    <lineage>
        <taxon>Bacteria</taxon>
        <taxon>Pseudomonadati</taxon>
        <taxon>Pseudomonadota</taxon>
        <taxon>Alphaproteobacteria</taxon>
        <taxon>Rhodobacterales</taxon>
        <taxon>Roseobacteraceae</taxon>
        <taxon>Pseudoponticoccus</taxon>
    </lineage>
</organism>
<dbReference type="OrthoDB" id="7875774at2"/>
<evidence type="ECO:0000313" key="1">
    <source>
        <dbReference type="EMBL" id="KUF11426.1"/>
    </source>
</evidence>
<comment type="caution">
    <text evidence="1">The sequence shown here is derived from an EMBL/GenBank/DDBJ whole genome shotgun (WGS) entry which is preliminary data.</text>
</comment>
<proteinExistence type="predicted"/>
<sequence>MILTLILGIAAGAGARPAVPHVTEALIRFIGVENLPGSEDRQVASLLACLLAGSVVLALVGEPGRLVLFVLGAGLGYFQQALREVYLNRGR</sequence>
<keyword evidence="2" id="KW-1185">Reference proteome</keyword>
<protein>
    <submittedName>
        <fullName evidence="1">Uncharacterized protein</fullName>
    </submittedName>
</protein>
<dbReference type="RefSeq" id="WP_058861371.1">
    <property type="nucleotide sequence ID" value="NZ_LPXO01000003.1"/>
</dbReference>